<gene>
    <name evidence="12 13" type="primary">crcB</name>
    <name evidence="12" type="synonym">fluC</name>
    <name evidence="13" type="ORF">NO357_18590</name>
</gene>
<keyword evidence="12" id="KW-0479">Metal-binding</keyword>
<proteinExistence type="inferred from homology"/>
<dbReference type="GO" id="GO:0062054">
    <property type="term" value="F:fluoride channel activity"/>
    <property type="evidence" value="ECO:0007669"/>
    <property type="project" value="UniProtKB-UniRule"/>
</dbReference>
<keyword evidence="2 12" id="KW-1003">Cell membrane</keyword>
<reference evidence="13" key="2">
    <citation type="submission" date="2023-02" db="EMBL/GenBank/DDBJ databases">
        <title>'Rhodoalgimonas zhirmunskyi' gen. nov., isolated from a red alga.</title>
        <authorList>
            <person name="Nedashkovskaya O.I."/>
            <person name="Otstavnykh N.Y."/>
            <person name="Bystritskaya E.P."/>
            <person name="Balabanova L.A."/>
            <person name="Isaeva M.P."/>
        </authorList>
    </citation>
    <scope>NUCLEOTIDE SEQUENCE</scope>
    <source>
        <strain evidence="13">KCTC 52189</strain>
    </source>
</reference>
<keyword evidence="5 12" id="KW-1133">Transmembrane helix</keyword>
<evidence type="ECO:0000256" key="2">
    <source>
        <dbReference type="ARBA" id="ARBA00022475"/>
    </source>
</evidence>
<protein>
    <recommendedName>
        <fullName evidence="12">Fluoride-specific ion channel FluC</fullName>
    </recommendedName>
</protein>
<keyword evidence="12" id="KW-0813">Transport</keyword>
<dbReference type="EMBL" id="JANHAX010000006">
    <property type="protein sequence ID" value="MDQ2091915.1"/>
    <property type="molecule type" value="Genomic_DNA"/>
</dbReference>
<dbReference type="NCBIfam" id="NF010805">
    <property type="entry name" value="PRK14209.1"/>
    <property type="match status" value="1"/>
</dbReference>
<dbReference type="PANTHER" id="PTHR28259">
    <property type="entry name" value="FLUORIDE EXPORT PROTEIN 1-RELATED"/>
    <property type="match status" value="1"/>
</dbReference>
<keyword evidence="7 12" id="KW-0406">Ion transport</keyword>
<accession>A0AAE3WHT4</accession>
<evidence type="ECO:0000256" key="10">
    <source>
        <dbReference type="ARBA" id="ARBA00035120"/>
    </source>
</evidence>
<feature type="binding site" evidence="12">
    <location>
        <position position="75"/>
    </location>
    <ligand>
        <name>Na(+)</name>
        <dbReference type="ChEBI" id="CHEBI:29101"/>
        <note>structural</note>
    </ligand>
</feature>
<evidence type="ECO:0000313" key="14">
    <source>
        <dbReference type="Proteomes" id="UP001226762"/>
    </source>
</evidence>
<dbReference type="Pfam" id="PF02537">
    <property type="entry name" value="CRCB"/>
    <property type="match status" value="1"/>
</dbReference>
<comment type="caution">
    <text evidence="13">The sequence shown here is derived from an EMBL/GenBank/DDBJ whole genome shotgun (WGS) entry which is preliminary data.</text>
</comment>
<dbReference type="GO" id="GO:0005886">
    <property type="term" value="C:plasma membrane"/>
    <property type="evidence" value="ECO:0007669"/>
    <property type="project" value="UniProtKB-SubCell"/>
</dbReference>
<evidence type="ECO:0000256" key="5">
    <source>
        <dbReference type="ARBA" id="ARBA00022989"/>
    </source>
</evidence>
<dbReference type="HAMAP" id="MF_00454">
    <property type="entry name" value="FluC"/>
    <property type="match status" value="1"/>
</dbReference>
<comment type="catalytic activity">
    <reaction evidence="11">
        <text>fluoride(in) = fluoride(out)</text>
        <dbReference type="Rhea" id="RHEA:76159"/>
        <dbReference type="ChEBI" id="CHEBI:17051"/>
    </reaction>
    <physiologicalReaction direction="left-to-right" evidence="11">
        <dbReference type="Rhea" id="RHEA:76160"/>
    </physiologicalReaction>
</comment>
<keyword evidence="14" id="KW-1185">Reference proteome</keyword>
<dbReference type="GO" id="GO:0140114">
    <property type="term" value="P:cellular detoxification of fluoride"/>
    <property type="evidence" value="ECO:0007669"/>
    <property type="project" value="UniProtKB-UniRule"/>
</dbReference>
<feature type="transmembrane region" description="Helical" evidence="12">
    <location>
        <begin position="34"/>
        <end position="56"/>
    </location>
</feature>
<dbReference type="GO" id="GO:0046872">
    <property type="term" value="F:metal ion binding"/>
    <property type="evidence" value="ECO:0007669"/>
    <property type="project" value="UniProtKB-KW"/>
</dbReference>
<dbReference type="NCBIfam" id="NF010791">
    <property type="entry name" value="PRK14195.1"/>
    <property type="match status" value="1"/>
</dbReference>
<name>A0AAE3WHT4_9RHOB</name>
<comment type="subcellular location">
    <subcellularLocation>
        <location evidence="1 12">Cell membrane</location>
        <topology evidence="1 12">Multi-pass membrane protein</topology>
    </subcellularLocation>
</comment>
<dbReference type="NCBIfam" id="TIGR00494">
    <property type="entry name" value="crcB"/>
    <property type="match status" value="1"/>
</dbReference>
<feature type="binding site" evidence="12">
    <location>
        <position position="78"/>
    </location>
    <ligand>
        <name>Na(+)</name>
        <dbReference type="ChEBI" id="CHEBI:29101"/>
        <note>structural</note>
    </ligand>
</feature>
<sequence length="126" mass="13193">MLSNLLQVAIGGAIGAAARYLVNVGAMRVMGPGFPWATLAVNIAGSFLMGVLVVVLAHKDGSTRLAPLLMTGMLGGFTTFSAFSLDALTLWERGNIGLTAFYITASVLLSLGAIVLALWLTRGFYQ</sequence>
<keyword evidence="9 12" id="KW-0407">Ion channel</keyword>
<evidence type="ECO:0000256" key="7">
    <source>
        <dbReference type="ARBA" id="ARBA00023065"/>
    </source>
</evidence>
<evidence type="ECO:0000256" key="12">
    <source>
        <dbReference type="HAMAP-Rule" id="MF_00454"/>
    </source>
</evidence>
<evidence type="ECO:0000256" key="3">
    <source>
        <dbReference type="ARBA" id="ARBA00022519"/>
    </source>
</evidence>
<dbReference type="AlphaFoldDB" id="A0AAE3WHT4"/>
<dbReference type="PANTHER" id="PTHR28259:SF1">
    <property type="entry name" value="FLUORIDE EXPORT PROTEIN 1-RELATED"/>
    <property type="match status" value="1"/>
</dbReference>
<evidence type="ECO:0000256" key="6">
    <source>
        <dbReference type="ARBA" id="ARBA00023053"/>
    </source>
</evidence>
<comment type="similarity">
    <text evidence="10 12">Belongs to the fluoride channel Fluc/FEX (TC 1.A.43) family.</text>
</comment>
<dbReference type="RefSeq" id="WP_306737218.1">
    <property type="nucleotide sequence ID" value="NZ_JANHAX010000006.1"/>
</dbReference>
<keyword evidence="4 12" id="KW-0812">Transmembrane</keyword>
<keyword evidence="3" id="KW-0997">Cell inner membrane</keyword>
<comment type="function">
    <text evidence="12">Fluoride-specific ion channel. Important for reducing fluoride concentration in the cell, thus reducing its toxicity.</text>
</comment>
<evidence type="ECO:0000256" key="8">
    <source>
        <dbReference type="ARBA" id="ARBA00023136"/>
    </source>
</evidence>
<organism evidence="13 14">
    <name type="scientific">Marimonas arenosa</name>
    <dbReference type="NCBI Taxonomy" id="1795305"/>
    <lineage>
        <taxon>Bacteria</taxon>
        <taxon>Pseudomonadati</taxon>
        <taxon>Pseudomonadota</taxon>
        <taxon>Alphaproteobacteria</taxon>
        <taxon>Rhodobacterales</taxon>
        <taxon>Paracoccaceae</taxon>
        <taxon>Marimonas</taxon>
    </lineage>
</organism>
<reference evidence="13" key="1">
    <citation type="submission" date="2022-07" db="EMBL/GenBank/DDBJ databases">
        <authorList>
            <person name="Otstavnykh N."/>
            <person name="Isaeva M."/>
            <person name="Bystritskaya E."/>
        </authorList>
    </citation>
    <scope>NUCLEOTIDE SEQUENCE</scope>
    <source>
        <strain evidence="13">KCTC 52189</strain>
    </source>
</reference>
<evidence type="ECO:0000256" key="9">
    <source>
        <dbReference type="ARBA" id="ARBA00023303"/>
    </source>
</evidence>
<dbReference type="Proteomes" id="UP001226762">
    <property type="component" value="Unassembled WGS sequence"/>
</dbReference>
<feature type="transmembrane region" description="Helical" evidence="12">
    <location>
        <begin position="68"/>
        <end position="88"/>
    </location>
</feature>
<dbReference type="InterPro" id="IPR003691">
    <property type="entry name" value="FluC"/>
</dbReference>
<evidence type="ECO:0000313" key="13">
    <source>
        <dbReference type="EMBL" id="MDQ2091915.1"/>
    </source>
</evidence>
<comment type="activity regulation">
    <text evidence="12">Na(+) is not transported, but it plays an essential structural role and its presence is essential for fluoride channel function.</text>
</comment>
<feature type="transmembrane region" description="Helical" evidence="12">
    <location>
        <begin position="100"/>
        <end position="120"/>
    </location>
</feature>
<evidence type="ECO:0000256" key="11">
    <source>
        <dbReference type="ARBA" id="ARBA00035585"/>
    </source>
</evidence>
<evidence type="ECO:0000256" key="4">
    <source>
        <dbReference type="ARBA" id="ARBA00022692"/>
    </source>
</evidence>
<keyword evidence="8 12" id="KW-0472">Membrane</keyword>
<evidence type="ECO:0000256" key="1">
    <source>
        <dbReference type="ARBA" id="ARBA00004651"/>
    </source>
</evidence>
<keyword evidence="6 12" id="KW-0915">Sodium</keyword>